<organism evidence="6 7">
    <name type="scientific">Geodia barretti</name>
    <name type="common">Barrett's horny sponge</name>
    <dbReference type="NCBI Taxonomy" id="519541"/>
    <lineage>
        <taxon>Eukaryota</taxon>
        <taxon>Metazoa</taxon>
        <taxon>Porifera</taxon>
        <taxon>Demospongiae</taxon>
        <taxon>Heteroscleromorpha</taxon>
        <taxon>Tetractinellida</taxon>
        <taxon>Astrophorina</taxon>
        <taxon>Geodiidae</taxon>
        <taxon>Geodia</taxon>
    </lineage>
</organism>
<dbReference type="InterPro" id="IPR002138">
    <property type="entry name" value="Pept_C14_p10"/>
</dbReference>
<dbReference type="AlphaFoldDB" id="A0AA35WYP8"/>
<feature type="non-terminal residue" evidence="6">
    <location>
        <position position="696"/>
    </location>
</feature>
<evidence type="ECO:0000256" key="2">
    <source>
        <dbReference type="RuleBase" id="RU003971"/>
    </source>
</evidence>
<dbReference type="SUPFAM" id="SSF52129">
    <property type="entry name" value="Caspase-like"/>
    <property type="match status" value="1"/>
</dbReference>
<dbReference type="Gene3D" id="3.10.20.90">
    <property type="entry name" value="Phosphatidylinositol 3-kinase Catalytic Subunit, Chain A, domain 1"/>
    <property type="match status" value="5"/>
</dbReference>
<evidence type="ECO:0000313" key="7">
    <source>
        <dbReference type="Proteomes" id="UP001174909"/>
    </source>
</evidence>
<accession>A0AA35WYP8</accession>
<feature type="domain" description="Caspase family p10" evidence="4">
    <location>
        <begin position="596"/>
        <end position="673"/>
    </location>
</feature>
<reference evidence="6" key="1">
    <citation type="submission" date="2023-03" db="EMBL/GenBank/DDBJ databases">
        <authorList>
            <person name="Steffen K."/>
            <person name="Cardenas P."/>
        </authorList>
    </citation>
    <scope>NUCLEOTIDE SEQUENCE</scope>
</reference>
<dbReference type="SUPFAM" id="SSF54236">
    <property type="entry name" value="Ubiquitin-like"/>
    <property type="match status" value="5"/>
</dbReference>
<dbReference type="PROSITE" id="PS01122">
    <property type="entry name" value="CASPASE_CYS"/>
    <property type="match status" value="1"/>
</dbReference>
<feature type="domain" description="Caspase family p20" evidence="5">
    <location>
        <begin position="441"/>
        <end position="568"/>
    </location>
</feature>
<dbReference type="GO" id="GO:0004197">
    <property type="term" value="F:cysteine-type endopeptidase activity"/>
    <property type="evidence" value="ECO:0007669"/>
    <property type="project" value="InterPro"/>
</dbReference>
<sequence>LNEQLLIYDTEVLENEFTLSDYKIQEESTFHLVKLKERVNISVCILNRPERSFPLMVCLSYSTEKVRKIIHNNEGIPIDQQYCLLFRGTTMEDGQILSHYDVQSGSSLDLIIKMQILVKAPGKFFRLYVLPSDTVESIKEKLQNKMGLPPEKQCLHFNGKRLEDKQILNYYNIQNEGILQLETVVEEGCSLIGINNKDCLPLVPLRRGSTTIFINGCIKRTLLVDTNYTVQAVKAMIQGIPPDQQQLIYGETYMEDERTLSYYGVQPRSIFYLSLRLPIYVKTQAGEIIPLLLNTNDTIEKVKSKLEVKIRIPPNQQELIFSGVQLEDRQTLSYYDISRKSILHLVPGKGSIFSLSESKAEFCKVYPERNKEIVKLTLSIRDKQDDIELLEGLQTSELQKFLSIINDSSEIQPSLKLLLERGYGKLDVFFYHLKESDPNCPVGVALIICNKFSSKTKPRLIAEAEMVDLVKTFETLNYHVTTLPGPNYPTILTKLEKVVELVHEDHSNFVCCICSYGGRDEQNGKEYIVDTNGEHFYLQETVERIFSSCEALRNKPKIFFIQACRGPQSDQQQQKKAKPAEVCNTNVHPGDIPSWDFLFAYSTAPGCLAFRPPTYGDPEKPYFISELCKALMSFHKQLDIISILQKVNCVLDNNTWDNEGEKVQQVSWIKASLRGPVFVSYKALISFLKPYCCIHP</sequence>
<dbReference type="Pfam" id="PF00240">
    <property type="entry name" value="ubiquitin"/>
    <property type="match status" value="5"/>
</dbReference>
<dbReference type="GO" id="GO:0006508">
    <property type="term" value="P:proteolysis"/>
    <property type="evidence" value="ECO:0007669"/>
    <property type="project" value="InterPro"/>
</dbReference>
<evidence type="ECO:0000313" key="6">
    <source>
        <dbReference type="EMBL" id="CAI8031600.1"/>
    </source>
</evidence>
<dbReference type="InterPro" id="IPR001309">
    <property type="entry name" value="Pept_C14_p20"/>
</dbReference>
<dbReference type="SMART" id="SM00115">
    <property type="entry name" value="CASc"/>
    <property type="match status" value="1"/>
</dbReference>
<dbReference type="PROSITE" id="PS50208">
    <property type="entry name" value="CASPASE_P20"/>
    <property type="match status" value="1"/>
</dbReference>
<feature type="domain" description="Ubiquitin-like" evidence="3">
    <location>
        <begin position="1"/>
        <end position="33"/>
    </location>
</feature>
<dbReference type="PANTHER" id="PTHR10666">
    <property type="entry name" value="UBIQUITIN"/>
    <property type="match status" value="1"/>
</dbReference>
<dbReference type="InterPro" id="IPR011600">
    <property type="entry name" value="Pept_C14_caspase"/>
</dbReference>
<dbReference type="PROSITE" id="PS50207">
    <property type="entry name" value="CASPASE_P10"/>
    <property type="match status" value="1"/>
</dbReference>
<dbReference type="InterPro" id="IPR000626">
    <property type="entry name" value="Ubiquitin-like_dom"/>
</dbReference>
<evidence type="ECO:0000259" key="5">
    <source>
        <dbReference type="PROSITE" id="PS50208"/>
    </source>
</evidence>
<dbReference type="Gene3D" id="3.40.50.1460">
    <property type="match status" value="1"/>
</dbReference>
<name>A0AA35WYP8_GEOBA</name>
<dbReference type="EMBL" id="CASHTH010002553">
    <property type="protein sequence ID" value="CAI8031600.1"/>
    <property type="molecule type" value="Genomic_DNA"/>
</dbReference>
<dbReference type="InterPro" id="IPR015917">
    <property type="entry name" value="Pept_C14A"/>
</dbReference>
<evidence type="ECO:0000259" key="3">
    <source>
        <dbReference type="PROSITE" id="PS50053"/>
    </source>
</evidence>
<evidence type="ECO:0000256" key="1">
    <source>
        <dbReference type="ARBA" id="ARBA00010134"/>
    </source>
</evidence>
<feature type="domain" description="Ubiquitin-like" evidence="3">
    <location>
        <begin position="221"/>
        <end position="276"/>
    </location>
</feature>
<comment type="similarity">
    <text evidence="1 2">Belongs to the peptidase C14A family.</text>
</comment>
<gene>
    <name evidence="6" type="ORF">GBAR_LOCUS17935</name>
</gene>
<dbReference type="InterPro" id="IPR029030">
    <property type="entry name" value="Caspase-like_dom_sf"/>
</dbReference>
<feature type="domain" description="Ubiquitin-like" evidence="3">
    <location>
        <begin position="114"/>
        <end position="188"/>
    </location>
</feature>
<dbReference type="InterPro" id="IPR050158">
    <property type="entry name" value="Ubiquitin_ubiquitin-like"/>
</dbReference>
<evidence type="ECO:0000259" key="4">
    <source>
        <dbReference type="PROSITE" id="PS50207"/>
    </source>
</evidence>
<feature type="domain" description="Ubiquitin-like" evidence="3">
    <location>
        <begin position="277"/>
        <end position="346"/>
    </location>
</feature>
<dbReference type="SMART" id="SM00213">
    <property type="entry name" value="UBQ"/>
    <property type="match status" value="4"/>
</dbReference>
<dbReference type="InterPro" id="IPR029071">
    <property type="entry name" value="Ubiquitin-like_domsf"/>
</dbReference>
<dbReference type="PRINTS" id="PR00348">
    <property type="entry name" value="UBIQUITIN"/>
</dbReference>
<keyword evidence="7" id="KW-1185">Reference proteome</keyword>
<dbReference type="InterPro" id="IPR033139">
    <property type="entry name" value="Caspase_cys_AS"/>
</dbReference>
<feature type="domain" description="Ubiquitin-like" evidence="3">
    <location>
        <begin position="39"/>
        <end position="114"/>
    </location>
</feature>
<proteinExistence type="inferred from homology"/>
<protein>
    <submittedName>
        <fullName evidence="6">Polyubiquitin</fullName>
    </submittedName>
</protein>
<dbReference type="PROSITE" id="PS50053">
    <property type="entry name" value="UBIQUITIN_2"/>
    <property type="match status" value="5"/>
</dbReference>
<dbReference type="Proteomes" id="UP001174909">
    <property type="component" value="Unassembled WGS sequence"/>
</dbReference>
<dbReference type="InterPro" id="IPR019956">
    <property type="entry name" value="Ubiquitin_dom"/>
</dbReference>
<comment type="caution">
    <text evidence="6">The sequence shown here is derived from an EMBL/GenBank/DDBJ whole genome shotgun (WGS) entry which is preliminary data.</text>
</comment>
<dbReference type="Pfam" id="PF00656">
    <property type="entry name" value="Peptidase_C14"/>
    <property type="match status" value="1"/>
</dbReference>